<dbReference type="EMBL" id="AMQM01001110">
    <property type="status" value="NOT_ANNOTATED_CDS"/>
    <property type="molecule type" value="Genomic_DNA"/>
</dbReference>
<dbReference type="GO" id="GO:0004402">
    <property type="term" value="F:histone acetyltransferase activity"/>
    <property type="evidence" value="ECO:0000318"/>
    <property type="project" value="GO_Central"/>
</dbReference>
<dbReference type="AlphaFoldDB" id="T1ESU3"/>
<organism evidence="3 4">
    <name type="scientific">Helobdella robusta</name>
    <name type="common">Californian leech</name>
    <dbReference type="NCBI Taxonomy" id="6412"/>
    <lineage>
        <taxon>Eukaryota</taxon>
        <taxon>Metazoa</taxon>
        <taxon>Spiralia</taxon>
        <taxon>Lophotrochozoa</taxon>
        <taxon>Annelida</taxon>
        <taxon>Clitellata</taxon>
        <taxon>Hirudinea</taxon>
        <taxon>Rhynchobdellida</taxon>
        <taxon>Glossiphoniidae</taxon>
        <taxon>Helobdella</taxon>
    </lineage>
</organism>
<sequence length="777" mass="85997">MDVKFHVGPLDDDEKSGDELESNRDEEQELLITHKHNNGNNKNNNNNKSNSSNNKNNNNKNNNGKFNTSSNVICNVNACYSDNVGSDTTVNIATNEPKYEPASHVLKTFDESSHGRKLMHSKINVSASFDEKTEKRSSSSSASEPSHDDDDDEMAAKFKSNPNLSGRRISNMKKSNAEAYVNVNDNSKSNNSDNISNIIVVNISATGNSKEDFYNEINNISEGDLNKAENFTPFLRATNNTNITKNGKSINNNHINHKIGKDNGNMSVPTIGNKAFIHNSKLENLKKIGRQSVESEMGKHFLKPKPDVNMRKWSLTSAPIITVNAFEGDESFSTKTAELQAIFNRRRSSNNEQKDGEPATKTDKNCEEIEKHQSDKQSQRKKMWVDSNDHSFRSRLGSDDSHDQTSCFPNSSMWLLSSQSHAHSTSMTSTDDNDKNDNQFNGSSNRLTAVAKHFFQRRRSHQNCLINTMSPDDEEIITSNANNKTKLTKDNKNNKDERNGSKKSSKHKPKPTGIEAILRQSCSDVRNLLVGDGSLFFSAGGGLSSGGLFQKNRRQSTVGLFQPGPRISPLPFEQHNGTPGMHMRLNYFGVPYMMGPALTSTTSLTTTSSMTSSIAPGMTTTNISPLPQKLATPAIVCDGVLTVPSTLADQQLSKNNTDNNNNISNNTDNNNNSNQLTVNSLDANFLALNMFGSQQQLVGGQARRRSVMLTPRSSFLVTNQPSLDFRDSDLSINYPNCNEDRKLEAASGSCMRVAKLIKPCAWVISIFEKLFKTFLDS</sequence>
<feature type="region of interest" description="Disordered" evidence="1">
    <location>
        <begin position="423"/>
        <end position="443"/>
    </location>
</feature>
<dbReference type="PANTHER" id="PTHR20916:SF18">
    <property type="entry name" value="IPT_TIG DOMAIN-CONTAINING PROTEIN"/>
    <property type="match status" value="1"/>
</dbReference>
<feature type="compositionally biased region" description="Low complexity" evidence="1">
    <location>
        <begin position="655"/>
        <end position="674"/>
    </location>
</feature>
<feature type="region of interest" description="Disordered" evidence="1">
    <location>
        <begin position="651"/>
        <end position="674"/>
    </location>
</feature>
<reference evidence="3" key="3">
    <citation type="submission" date="2015-06" db="UniProtKB">
        <authorList>
            <consortium name="EnsemblMetazoa"/>
        </authorList>
    </citation>
    <scope>IDENTIFICATION</scope>
</reference>
<feature type="region of interest" description="Disordered" evidence="1">
    <location>
        <begin position="112"/>
        <end position="171"/>
    </location>
</feature>
<dbReference type="CTD" id="20199643"/>
<dbReference type="HOGENOM" id="CLU_360273_0_0_1"/>
<dbReference type="EMBL" id="KB097143">
    <property type="protein sequence ID" value="ESN99079.1"/>
    <property type="molecule type" value="Genomic_DNA"/>
</dbReference>
<reference evidence="2 4" key="2">
    <citation type="journal article" date="2013" name="Nature">
        <title>Insights into bilaterian evolution from three spiralian genomes.</title>
        <authorList>
            <person name="Simakov O."/>
            <person name="Marletaz F."/>
            <person name="Cho S.J."/>
            <person name="Edsinger-Gonzales E."/>
            <person name="Havlak P."/>
            <person name="Hellsten U."/>
            <person name="Kuo D.H."/>
            <person name="Larsson T."/>
            <person name="Lv J."/>
            <person name="Arendt D."/>
            <person name="Savage R."/>
            <person name="Osoegawa K."/>
            <person name="de Jong P."/>
            <person name="Grimwood J."/>
            <person name="Chapman J.A."/>
            <person name="Shapiro H."/>
            <person name="Aerts A."/>
            <person name="Otillar R.P."/>
            <person name="Terry A.Y."/>
            <person name="Boore J.L."/>
            <person name="Grigoriev I.V."/>
            <person name="Lindberg D.R."/>
            <person name="Seaver E.C."/>
            <person name="Weisblat D.A."/>
            <person name="Putnam N.H."/>
            <person name="Rokhsar D.S."/>
        </authorList>
    </citation>
    <scope>NUCLEOTIDE SEQUENCE</scope>
</reference>
<feature type="region of interest" description="Disordered" evidence="1">
    <location>
        <begin position="478"/>
        <end position="513"/>
    </location>
</feature>
<keyword evidence="4" id="KW-1185">Reference proteome</keyword>
<evidence type="ECO:0000313" key="2">
    <source>
        <dbReference type="EMBL" id="ESN99079.1"/>
    </source>
</evidence>
<dbReference type="Proteomes" id="UP000015101">
    <property type="component" value="Unassembled WGS sequence"/>
</dbReference>
<evidence type="ECO:0000313" key="4">
    <source>
        <dbReference type="Proteomes" id="UP000015101"/>
    </source>
</evidence>
<evidence type="ECO:0000256" key="1">
    <source>
        <dbReference type="SAM" id="MobiDB-lite"/>
    </source>
</evidence>
<feature type="compositionally biased region" description="Basic and acidic residues" evidence="1">
    <location>
        <begin position="487"/>
        <end position="500"/>
    </location>
</feature>
<gene>
    <name evidence="3" type="primary">20199643</name>
    <name evidence="2" type="ORF">HELRODRAFT_162562</name>
</gene>
<proteinExistence type="predicted"/>
<dbReference type="RefSeq" id="XP_009022980.1">
    <property type="nucleotide sequence ID" value="XM_009024732.1"/>
</dbReference>
<dbReference type="PANTHER" id="PTHR20916">
    <property type="entry name" value="CYSTEINE AND GLYCINE-RICH PROTEIN 2 BINDING PROTEIN"/>
    <property type="match status" value="1"/>
</dbReference>
<reference evidence="4" key="1">
    <citation type="submission" date="2012-12" db="EMBL/GenBank/DDBJ databases">
        <authorList>
            <person name="Hellsten U."/>
            <person name="Grimwood J."/>
            <person name="Chapman J.A."/>
            <person name="Shapiro H."/>
            <person name="Aerts A."/>
            <person name="Otillar R.P."/>
            <person name="Terry A.Y."/>
            <person name="Boore J.L."/>
            <person name="Simakov O."/>
            <person name="Marletaz F."/>
            <person name="Cho S.-J."/>
            <person name="Edsinger-Gonzales E."/>
            <person name="Havlak P."/>
            <person name="Kuo D.-H."/>
            <person name="Larsson T."/>
            <person name="Lv J."/>
            <person name="Arendt D."/>
            <person name="Savage R."/>
            <person name="Osoegawa K."/>
            <person name="de Jong P."/>
            <person name="Lindberg D.R."/>
            <person name="Seaver E.C."/>
            <person name="Weisblat D.A."/>
            <person name="Putnam N.H."/>
            <person name="Grigoriev I.V."/>
            <person name="Rokhsar D.S."/>
        </authorList>
    </citation>
    <scope>NUCLEOTIDE SEQUENCE</scope>
</reference>
<dbReference type="InParanoid" id="T1ESU3"/>
<feature type="compositionally biased region" description="Basic residues" evidence="1">
    <location>
        <begin position="501"/>
        <end position="510"/>
    </location>
</feature>
<feature type="compositionally biased region" description="Low complexity" evidence="1">
    <location>
        <begin position="38"/>
        <end position="66"/>
    </location>
</feature>
<evidence type="ECO:0000313" key="3">
    <source>
        <dbReference type="EnsemblMetazoa" id="HelroP162562"/>
    </source>
</evidence>
<name>T1ESU3_HELRO</name>
<accession>T1ESU3</accession>
<feature type="region of interest" description="Disordered" evidence="1">
    <location>
        <begin position="1"/>
        <end position="66"/>
    </location>
</feature>
<dbReference type="KEGG" id="hro:HELRODRAFT_162562"/>
<feature type="compositionally biased region" description="Basic and acidic residues" evidence="1">
    <location>
        <begin position="352"/>
        <end position="386"/>
    </location>
</feature>
<dbReference type="EnsemblMetazoa" id="HelroT162562">
    <property type="protein sequence ID" value="HelroP162562"/>
    <property type="gene ID" value="HelroG162562"/>
</dbReference>
<feature type="region of interest" description="Disordered" evidence="1">
    <location>
        <begin position="344"/>
        <end position="386"/>
    </location>
</feature>
<protein>
    <submittedName>
        <fullName evidence="2 3">Uncharacterized protein</fullName>
    </submittedName>
</protein>
<dbReference type="GeneID" id="20199643"/>